<dbReference type="EMBL" id="JBJKFK010000783">
    <property type="protein sequence ID" value="KAL3315289.1"/>
    <property type="molecule type" value="Genomic_DNA"/>
</dbReference>
<gene>
    <name evidence="1" type="ORF">Ciccas_006078</name>
</gene>
<dbReference type="AlphaFoldDB" id="A0ABD2Q6U2"/>
<keyword evidence="2" id="KW-1185">Reference proteome</keyword>
<organism evidence="1 2">
    <name type="scientific">Cichlidogyrus casuarinus</name>
    <dbReference type="NCBI Taxonomy" id="1844966"/>
    <lineage>
        <taxon>Eukaryota</taxon>
        <taxon>Metazoa</taxon>
        <taxon>Spiralia</taxon>
        <taxon>Lophotrochozoa</taxon>
        <taxon>Platyhelminthes</taxon>
        <taxon>Monogenea</taxon>
        <taxon>Monopisthocotylea</taxon>
        <taxon>Dactylogyridea</taxon>
        <taxon>Ancyrocephalidae</taxon>
        <taxon>Cichlidogyrus</taxon>
    </lineage>
</organism>
<name>A0ABD2Q6U2_9PLAT</name>
<reference evidence="1 2" key="1">
    <citation type="submission" date="2024-11" db="EMBL/GenBank/DDBJ databases">
        <title>Adaptive evolution of stress response genes in parasites aligns with host niche diversity.</title>
        <authorList>
            <person name="Hahn C."/>
            <person name="Resl P."/>
        </authorList>
    </citation>
    <scope>NUCLEOTIDE SEQUENCE [LARGE SCALE GENOMIC DNA]</scope>
    <source>
        <strain evidence="1">EGGRZ-B1_66</strain>
        <tissue evidence="1">Body</tissue>
    </source>
</reference>
<comment type="caution">
    <text evidence="1">The sequence shown here is derived from an EMBL/GenBank/DDBJ whole genome shotgun (WGS) entry which is preliminary data.</text>
</comment>
<evidence type="ECO:0000313" key="1">
    <source>
        <dbReference type="EMBL" id="KAL3315289.1"/>
    </source>
</evidence>
<dbReference type="Proteomes" id="UP001626550">
    <property type="component" value="Unassembled WGS sequence"/>
</dbReference>
<sequence>MSDLTALKGDLESCHLPHTSPVERLTKIPLEDLKKLSCTALSWLRDRAGEKLYPHVFSDLEEGLKFLVILVLAMAADERGSNDETKCYTVISSLSPIFHALIEETRKDIRLNVIGLQQALGEVIKAVMSQKSVNWSTVFFTYSMTISPIFNTGLPLQYKAIAENDPNVTTDSTKVIQEKPRLRVEIHEEGDMLLIFVRDINYGTDQNQLNHHVFVIRGHKITAYTVKERKRKKDEVDGKMRKESTVNGFEDTDTATSRRIDESLVQSVIIAVTNMP</sequence>
<proteinExistence type="predicted"/>
<evidence type="ECO:0000313" key="2">
    <source>
        <dbReference type="Proteomes" id="UP001626550"/>
    </source>
</evidence>
<protein>
    <submittedName>
        <fullName evidence="1">Uncharacterized protein</fullName>
    </submittedName>
</protein>
<accession>A0ABD2Q6U2</accession>